<keyword evidence="3" id="KW-1185">Reference proteome</keyword>
<name>A0A225VAJ9_9STRA</name>
<comment type="caution">
    <text evidence="2">The sequence shown here is derived from an EMBL/GenBank/DDBJ whole genome shotgun (WGS) entry which is preliminary data.</text>
</comment>
<protein>
    <submittedName>
        <fullName evidence="2">Uncharacterized protein</fullName>
    </submittedName>
</protein>
<gene>
    <name evidence="2" type="ORF">PHMEG_00026087</name>
</gene>
<reference evidence="3" key="1">
    <citation type="submission" date="2017-03" db="EMBL/GenBank/DDBJ databases">
        <title>Phytopthora megakarya and P. palmivora, two closely related causual agents of cacao black pod achieved similar genome size and gene model numbers by different mechanisms.</title>
        <authorList>
            <person name="Ali S."/>
            <person name="Shao J."/>
            <person name="Larry D.J."/>
            <person name="Kronmiller B."/>
            <person name="Shen D."/>
            <person name="Strem M.D."/>
            <person name="Melnick R.L."/>
            <person name="Guiltinan M.J."/>
            <person name="Tyler B.M."/>
            <person name="Meinhardt L.W."/>
            <person name="Bailey B.A."/>
        </authorList>
    </citation>
    <scope>NUCLEOTIDE SEQUENCE [LARGE SCALE GENOMIC DNA]</scope>
    <source>
        <strain evidence="3">zdho120</strain>
    </source>
</reference>
<feature type="region of interest" description="Disordered" evidence="1">
    <location>
        <begin position="305"/>
        <end position="335"/>
    </location>
</feature>
<dbReference type="EMBL" id="NBNE01006221">
    <property type="protein sequence ID" value="OWZ02362.1"/>
    <property type="molecule type" value="Genomic_DNA"/>
</dbReference>
<evidence type="ECO:0000256" key="1">
    <source>
        <dbReference type="SAM" id="MobiDB-lite"/>
    </source>
</evidence>
<feature type="region of interest" description="Disordered" evidence="1">
    <location>
        <begin position="61"/>
        <end position="112"/>
    </location>
</feature>
<evidence type="ECO:0000313" key="3">
    <source>
        <dbReference type="Proteomes" id="UP000198211"/>
    </source>
</evidence>
<dbReference type="AlphaFoldDB" id="A0A225VAJ9"/>
<evidence type="ECO:0000313" key="2">
    <source>
        <dbReference type="EMBL" id="OWZ02362.1"/>
    </source>
</evidence>
<dbReference type="OrthoDB" id="126155at2759"/>
<feature type="compositionally biased region" description="Polar residues" evidence="1">
    <location>
        <begin position="8"/>
        <end position="25"/>
    </location>
</feature>
<feature type="compositionally biased region" description="Basic and acidic residues" evidence="1">
    <location>
        <begin position="305"/>
        <end position="325"/>
    </location>
</feature>
<dbReference type="Proteomes" id="UP000198211">
    <property type="component" value="Unassembled WGS sequence"/>
</dbReference>
<sequence>MGARKKSNLNIYQDPQTEGDPNSVVQTDQYSTSRRLTDGDMLSVSSAFDVDDLQEVQLMDRTLGKRNRGQDRERSITRARLLHVNSDNISDSEEDQGRGSFRPSATQRRVSRSILHSRFQGKSPRYVLERMQQSNNAPFLRFPPVCRGLWEFGFLARGLTLMHCRPADLWDQRNTLRVAPAATSRSDVSGALRSLRIFAQEFYTRLSISSMPHLRIFAQEFYVDTVIDLIDAALTFVERYKGVYEADAVGWKLLAFWVTSKFGKFRSFIVSRDHKSSQEVQHEFSRTDEDLLELLDIRLAHRNSDHTPHAKRTSHDTTRRSERPPRQSSVPGHVLSALPRQGDKRLCMKWISAMGCPDNGKGGCFDSKRAHFRPASIPDIVLEFIKEKYNGLAPASNTQ</sequence>
<organism evidence="2 3">
    <name type="scientific">Phytophthora megakarya</name>
    <dbReference type="NCBI Taxonomy" id="4795"/>
    <lineage>
        <taxon>Eukaryota</taxon>
        <taxon>Sar</taxon>
        <taxon>Stramenopiles</taxon>
        <taxon>Oomycota</taxon>
        <taxon>Peronosporomycetes</taxon>
        <taxon>Peronosporales</taxon>
        <taxon>Peronosporaceae</taxon>
        <taxon>Phytophthora</taxon>
    </lineage>
</organism>
<proteinExistence type="predicted"/>
<accession>A0A225VAJ9</accession>
<feature type="region of interest" description="Disordered" evidence="1">
    <location>
        <begin position="1"/>
        <end position="25"/>
    </location>
</feature>